<organism evidence="2 3">
    <name type="scientific">Erythroxylum novogranatense</name>
    <dbReference type="NCBI Taxonomy" id="1862640"/>
    <lineage>
        <taxon>Eukaryota</taxon>
        <taxon>Viridiplantae</taxon>
        <taxon>Streptophyta</taxon>
        <taxon>Embryophyta</taxon>
        <taxon>Tracheophyta</taxon>
        <taxon>Spermatophyta</taxon>
        <taxon>Magnoliopsida</taxon>
        <taxon>eudicotyledons</taxon>
        <taxon>Gunneridae</taxon>
        <taxon>Pentapetalae</taxon>
        <taxon>rosids</taxon>
        <taxon>fabids</taxon>
        <taxon>Malpighiales</taxon>
        <taxon>Erythroxylaceae</taxon>
        <taxon>Erythroxylum</taxon>
    </lineage>
</organism>
<evidence type="ECO:0000313" key="2">
    <source>
        <dbReference type="EMBL" id="KAJ8773452.1"/>
    </source>
</evidence>
<protein>
    <recommendedName>
        <fullName evidence="4">OVATE domain-containing protein</fullName>
    </recommendedName>
</protein>
<feature type="region of interest" description="Disordered" evidence="1">
    <location>
        <begin position="193"/>
        <end position="212"/>
    </location>
</feature>
<name>A0AAV8U2D5_9ROSI</name>
<comment type="caution">
    <text evidence="2">The sequence shown here is derived from an EMBL/GenBank/DDBJ whole genome shotgun (WGS) entry which is preliminary data.</text>
</comment>
<dbReference type="EMBL" id="JAIWQS010000001">
    <property type="protein sequence ID" value="KAJ8773452.1"/>
    <property type="molecule type" value="Genomic_DNA"/>
</dbReference>
<accession>A0AAV8U2D5</accession>
<dbReference type="AlphaFoldDB" id="A0AAV8U2D5"/>
<dbReference type="Proteomes" id="UP001159364">
    <property type="component" value="Linkage Group LG01"/>
</dbReference>
<evidence type="ECO:0000313" key="3">
    <source>
        <dbReference type="Proteomes" id="UP001159364"/>
    </source>
</evidence>
<dbReference type="PANTHER" id="PTHR35461">
    <property type="entry name" value="BNAANNG14610D PROTEIN"/>
    <property type="match status" value="1"/>
</dbReference>
<dbReference type="PANTHER" id="PTHR35461:SF1">
    <property type="entry name" value="LOW PROTEIN: ATP-DEPENDENT RNA HELICASE-LIKE PROTEIN"/>
    <property type="match status" value="1"/>
</dbReference>
<evidence type="ECO:0008006" key="4">
    <source>
        <dbReference type="Google" id="ProtNLM"/>
    </source>
</evidence>
<gene>
    <name evidence="2" type="ORF">K2173_004282</name>
</gene>
<proteinExistence type="predicted"/>
<keyword evidence="3" id="KW-1185">Reference proteome</keyword>
<feature type="compositionally biased region" description="Basic residues" evidence="1">
    <location>
        <begin position="201"/>
        <end position="212"/>
    </location>
</feature>
<reference evidence="2 3" key="1">
    <citation type="submission" date="2021-09" db="EMBL/GenBank/DDBJ databases">
        <title>Genomic insights and catalytic innovation underlie evolution of tropane alkaloids biosynthesis.</title>
        <authorList>
            <person name="Wang Y.-J."/>
            <person name="Tian T."/>
            <person name="Huang J.-P."/>
            <person name="Huang S.-X."/>
        </authorList>
    </citation>
    <scope>NUCLEOTIDE SEQUENCE [LARGE SCALE GENOMIC DNA]</scope>
    <source>
        <strain evidence="2">KIB-2018</strain>
        <tissue evidence="2">Leaf</tissue>
    </source>
</reference>
<sequence>MRLRGSFQKTKNLFHATLQRLRSIFFAEYQKLPKPIPCNPFSCGRENMKHRLADRCCTEFCNEWECDLEKARKRKNNTLMVSMETNATEGASNGCIIEFAKSPLKEKEVKEEKKKRYSHVKRQEEKCANNIKEEGYALANKMKELEMMDVCDVEHVLDVEEALHYYSRLKSPVYLDIVDKFFTDMYTEFSTPQPTVSITNSKRRLGSSRRFR</sequence>
<evidence type="ECO:0000256" key="1">
    <source>
        <dbReference type="SAM" id="MobiDB-lite"/>
    </source>
</evidence>